<evidence type="ECO:0000259" key="1">
    <source>
        <dbReference type="Pfam" id="PF18404"/>
    </source>
</evidence>
<name>A0A7J8NJY4_9ROSI</name>
<sequence>MVKLLTYFQLHQDICKYERFLKIMILSVLKNTHRPVKFWFIKNYLSPPFKVCIYLFG</sequence>
<dbReference type="PANTHER" id="PTHR11226:SF0">
    <property type="entry name" value="UDP-GLUCOSE:GLYCOPROTEIN GLUCOSYLTRANSFERASE"/>
    <property type="match status" value="1"/>
</dbReference>
<evidence type="ECO:0000313" key="2">
    <source>
        <dbReference type="EMBL" id="MBA0577132.1"/>
    </source>
</evidence>
<accession>A0A7J8NJY4</accession>
<feature type="domain" description="Glucosyltransferase 24 catalytic" evidence="1">
    <location>
        <begin position="16"/>
        <end position="53"/>
    </location>
</feature>
<dbReference type="EMBL" id="JABEZX010353579">
    <property type="protein sequence ID" value="MBA0577132.1"/>
    <property type="molecule type" value="Genomic_DNA"/>
</dbReference>
<dbReference type="InterPro" id="IPR040497">
    <property type="entry name" value="Glyco_transf_24"/>
</dbReference>
<dbReference type="PANTHER" id="PTHR11226">
    <property type="entry name" value="UDP-GLUCOSE GLYCOPROTEIN:GLUCOSYLTRANSFERASE"/>
    <property type="match status" value="1"/>
</dbReference>
<dbReference type="Proteomes" id="UP000593572">
    <property type="component" value="Unassembled WGS sequence"/>
</dbReference>
<dbReference type="GO" id="GO:0003980">
    <property type="term" value="F:UDP-glucose:glycoprotein glucosyltransferase activity"/>
    <property type="evidence" value="ECO:0007669"/>
    <property type="project" value="InterPro"/>
</dbReference>
<evidence type="ECO:0000313" key="3">
    <source>
        <dbReference type="Proteomes" id="UP000593572"/>
    </source>
</evidence>
<dbReference type="GO" id="GO:0018279">
    <property type="term" value="P:protein N-linked glycosylation via asparagine"/>
    <property type="evidence" value="ECO:0007669"/>
    <property type="project" value="TreeGrafter"/>
</dbReference>
<organism evidence="2 3">
    <name type="scientific">Gossypium lobatum</name>
    <dbReference type="NCBI Taxonomy" id="34289"/>
    <lineage>
        <taxon>Eukaryota</taxon>
        <taxon>Viridiplantae</taxon>
        <taxon>Streptophyta</taxon>
        <taxon>Embryophyta</taxon>
        <taxon>Tracheophyta</taxon>
        <taxon>Spermatophyta</taxon>
        <taxon>Magnoliopsida</taxon>
        <taxon>eudicotyledons</taxon>
        <taxon>Gunneridae</taxon>
        <taxon>Pentapetalae</taxon>
        <taxon>rosids</taxon>
        <taxon>malvids</taxon>
        <taxon>Malvales</taxon>
        <taxon>Malvaceae</taxon>
        <taxon>Malvoideae</taxon>
        <taxon>Gossypium</taxon>
    </lineage>
</organism>
<dbReference type="InterPro" id="IPR009448">
    <property type="entry name" value="UDP-g_GGtrans"/>
</dbReference>
<comment type="caution">
    <text evidence="2">The sequence shown here is derived from an EMBL/GenBank/DDBJ whole genome shotgun (WGS) entry which is preliminary data.</text>
</comment>
<proteinExistence type="predicted"/>
<dbReference type="Pfam" id="PF18404">
    <property type="entry name" value="Glyco_transf_24"/>
    <property type="match status" value="1"/>
</dbReference>
<gene>
    <name evidence="2" type="ORF">Golob_024834</name>
</gene>
<reference evidence="2 3" key="1">
    <citation type="journal article" date="2019" name="Genome Biol. Evol.">
        <title>Insights into the evolution of the New World diploid cottons (Gossypium, subgenus Houzingenia) based on genome sequencing.</title>
        <authorList>
            <person name="Grover C.E."/>
            <person name="Arick M.A. 2nd"/>
            <person name="Thrash A."/>
            <person name="Conover J.L."/>
            <person name="Sanders W.S."/>
            <person name="Peterson D.G."/>
            <person name="Frelichowski J.E."/>
            <person name="Scheffler J.A."/>
            <person name="Scheffler B.E."/>
            <person name="Wendel J.F."/>
        </authorList>
    </citation>
    <scope>NUCLEOTIDE SEQUENCE [LARGE SCALE GENOMIC DNA]</scope>
    <source>
        <strain evidence="2">157</strain>
        <tissue evidence="2">Leaf</tissue>
    </source>
</reference>
<dbReference type="GO" id="GO:0051082">
    <property type="term" value="F:unfolded protein binding"/>
    <property type="evidence" value="ECO:0007669"/>
    <property type="project" value="TreeGrafter"/>
</dbReference>
<protein>
    <recommendedName>
        <fullName evidence="1">Glucosyltransferase 24 catalytic domain-containing protein</fullName>
    </recommendedName>
</protein>
<dbReference type="GO" id="GO:0005783">
    <property type="term" value="C:endoplasmic reticulum"/>
    <property type="evidence" value="ECO:0007669"/>
    <property type="project" value="TreeGrafter"/>
</dbReference>
<dbReference type="GO" id="GO:0036503">
    <property type="term" value="P:ERAD pathway"/>
    <property type="evidence" value="ECO:0007669"/>
    <property type="project" value="TreeGrafter"/>
</dbReference>
<keyword evidence="3" id="KW-1185">Reference proteome</keyword>
<dbReference type="AlphaFoldDB" id="A0A7J8NJY4"/>